<keyword evidence="2 6" id="KW-0238">DNA-binding</keyword>
<dbReference type="EMBL" id="WIBF01000009">
    <property type="protein sequence ID" value="MQQ09638.1"/>
    <property type="molecule type" value="Genomic_DNA"/>
</dbReference>
<dbReference type="SMART" id="SM00354">
    <property type="entry name" value="HTH_LACI"/>
    <property type="match status" value="1"/>
</dbReference>
<dbReference type="InterPro" id="IPR000843">
    <property type="entry name" value="HTH_LacI"/>
</dbReference>
<dbReference type="Gene3D" id="3.40.50.2300">
    <property type="match status" value="2"/>
</dbReference>
<proteinExistence type="predicted"/>
<evidence type="ECO:0000313" key="7">
    <source>
        <dbReference type="Proteomes" id="UP000444174"/>
    </source>
</evidence>
<dbReference type="InterPro" id="IPR046335">
    <property type="entry name" value="LacI/GalR-like_sensor"/>
</dbReference>
<dbReference type="Pfam" id="PF00356">
    <property type="entry name" value="LacI"/>
    <property type="match status" value="1"/>
</dbReference>
<evidence type="ECO:0000259" key="5">
    <source>
        <dbReference type="PROSITE" id="PS50932"/>
    </source>
</evidence>
<dbReference type="SUPFAM" id="SSF53822">
    <property type="entry name" value="Periplasmic binding protein-like I"/>
    <property type="match status" value="1"/>
</dbReference>
<evidence type="ECO:0000256" key="4">
    <source>
        <dbReference type="SAM" id="MobiDB-lite"/>
    </source>
</evidence>
<dbReference type="PANTHER" id="PTHR30146">
    <property type="entry name" value="LACI-RELATED TRANSCRIPTIONAL REPRESSOR"/>
    <property type="match status" value="1"/>
</dbReference>
<evidence type="ECO:0000313" key="6">
    <source>
        <dbReference type="EMBL" id="MQQ09638.1"/>
    </source>
</evidence>
<protein>
    <submittedName>
        <fullName evidence="6">LacI family DNA-binding transcriptional regulator</fullName>
    </submittedName>
</protein>
<dbReference type="SUPFAM" id="SSF47413">
    <property type="entry name" value="lambda repressor-like DNA-binding domains"/>
    <property type="match status" value="1"/>
</dbReference>
<evidence type="ECO:0000256" key="2">
    <source>
        <dbReference type="ARBA" id="ARBA00023125"/>
    </source>
</evidence>
<feature type="region of interest" description="Disordered" evidence="4">
    <location>
        <begin position="338"/>
        <end position="358"/>
    </location>
</feature>
<accession>A0A843YIL3</accession>
<dbReference type="Pfam" id="PF13377">
    <property type="entry name" value="Peripla_BP_3"/>
    <property type="match status" value="1"/>
</dbReference>
<sequence length="358" mass="38578">MNQSGVAARRVTIADLSRELGITKGTVSRALNGYTDISASTRQRVERAAERLGYRPLTQAQAIRTGRSQSIGLVIETGNHDAHRPFLAEFLAGASSAAAAEGWTLTVSTADTPDQVLQRMQQLVQDRKADGFILPRTLSDDPRVAHLRAHDVPFVLFGRVADPTGCAWFDFKGGVAIRDAVHRLHAAGHRRIGYIGSTPEYHYEKLRLAGFRRGLSDLGLAEEPALMCENAVIRSQGAEAARQFLCQPDRPTALIYAVDDAALGAWDAAHEAGLAIGHDLSIVSYDGTKEGAAARPSLASYAVDNRYAGERLAHLLIRRVRGEAPEALREECDVPFRPGGSFGPVRGPTGGNPSGRMP</sequence>
<dbReference type="CDD" id="cd01392">
    <property type="entry name" value="HTH_LacI"/>
    <property type="match status" value="1"/>
</dbReference>
<keyword evidence="1" id="KW-0805">Transcription regulation</keyword>
<organism evidence="6 7">
    <name type="scientific">Tritonibacter litoralis</name>
    <dbReference type="NCBI Taxonomy" id="2662264"/>
    <lineage>
        <taxon>Bacteria</taxon>
        <taxon>Pseudomonadati</taxon>
        <taxon>Pseudomonadota</taxon>
        <taxon>Alphaproteobacteria</taxon>
        <taxon>Rhodobacterales</taxon>
        <taxon>Paracoccaceae</taxon>
        <taxon>Tritonibacter</taxon>
    </lineage>
</organism>
<keyword evidence="3" id="KW-0804">Transcription</keyword>
<dbReference type="AlphaFoldDB" id="A0A843YIL3"/>
<keyword evidence="7" id="KW-1185">Reference proteome</keyword>
<feature type="domain" description="HTH lacI-type" evidence="5">
    <location>
        <begin position="11"/>
        <end position="65"/>
    </location>
</feature>
<gene>
    <name evidence="6" type="ORF">GFB49_14320</name>
</gene>
<dbReference type="Proteomes" id="UP000444174">
    <property type="component" value="Unassembled WGS sequence"/>
</dbReference>
<evidence type="ECO:0000256" key="3">
    <source>
        <dbReference type="ARBA" id="ARBA00023163"/>
    </source>
</evidence>
<feature type="compositionally biased region" description="Gly residues" evidence="4">
    <location>
        <begin position="348"/>
        <end position="358"/>
    </location>
</feature>
<dbReference type="InterPro" id="IPR028082">
    <property type="entry name" value="Peripla_BP_I"/>
</dbReference>
<comment type="caution">
    <text evidence="6">The sequence shown here is derived from an EMBL/GenBank/DDBJ whole genome shotgun (WGS) entry which is preliminary data.</text>
</comment>
<name>A0A843YIL3_9RHOB</name>
<dbReference type="GO" id="GO:0000976">
    <property type="term" value="F:transcription cis-regulatory region binding"/>
    <property type="evidence" value="ECO:0007669"/>
    <property type="project" value="TreeGrafter"/>
</dbReference>
<dbReference type="PROSITE" id="PS50932">
    <property type="entry name" value="HTH_LACI_2"/>
    <property type="match status" value="1"/>
</dbReference>
<dbReference type="GO" id="GO:0003700">
    <property type="term" value="F:DNA-binding transcription factor activity"/>
    <property type="evidence" value="ECO:0007669"/>
    <property type="project" value="TreeGrafter"/>
</dbReference>
<reference evidence="6 7" key="1">
    <citation type="submission" date="2019-10" db="EMBL/GenBank/DDBJ databases">
        <title>Epibacterium sp. nov., isolated from seawater.</title>
        <authorList>
            <person name="Zhang X."/>
            <person name="Li N."/>
        </authorList>
    </citation>
    <scope>NUCLEOTIDE SEQUENCE [LARGE SCALE GENOMIC DNA]</scope>
    <source>
        <strain evidence="6 7">SM1979</strain>
    </source>
</reference>
<evidence type="ECO:0000256" key="1">
    <source>
        <dbReference type="ARBA" id="ARBA00023015"/>
    </source>
</evidence>
<dbReference type="PANTHER" id="PTHR30146:SF153">
    <property type="entry name" value="LACTOSE OPERON REPRESSOR"/>
    <property type="match status" value="1"/>
</dbReference>
<dbReference type="InterPro" id="IPR010982">
    <property type="entry name" value="Lambda_DNA-bd_dom_sf"/>
</dbReference>
<dbReference type="Gene3D" id="1.10.260.40">
    <property type="entry name" value="lambda repressor-like DNA-binding domains"/>
    <property type="match status" value="1"/>
</dbReference>